<evidence type="ECO:0000313" key="7">
    <source>
        <dbReference type="Proteomes" id="UP000281553"/>
    </source>
</evidence>
<keyword evidence="4" id="KW-0067">ATP-binding</keyword>
<dbReference type="Pfam" id="PF01150">
    <property type="entry name" value="GDA1_CD39"/>
    <property type="match status" value="1"/>
</dbReference>
<organism evidence="6 7">
    <name type="scientific">Dibothriocephalus latus</name>
    <name type="common">Fish tapeworm</name>
    <name type="synonym">Diphyllobothrium latum</name>
    <dbReference type="NCBI Taxonomy" id="60516"/>
    <lineage>
        <taxon>Eukaryota</taxon>
        <taxon>Metazoa</taxon>
        <taxon>Spiralia</taxon>
        <taxon>Lophotrochozoa</taxon>
        <taxon>Platyhelminthes</taxon>
        <taxon>Cestoda</taxon>
        <taxon>Eucestoda</taxon>
        <taxon>Diphyllobothriidea</taxon>
        <taxon>Diphyllobothriidae</taxon>
        <taxon>Dibothriocephalus</taxon>
    </lineage>
</organism>
<keyword evidence="4" id="KW-0547">Nucleotide-binding</keyword>
<dbReference type="EMBL" id="UYRU01061678">
    <property type="protein sequence ID" value="VDN15181.1"/>
    <property type="molecule type" value="Genomic_DNA"/>
</dbReference>
<feature type="active site" description="Proton acceptor" evidence="3">
    <location>
        <position position="6"/>
    </location>
</feature>
<dbReference type="PANTHER" id="PTHR11782">
    <property type="entry name" value="ADENOSINE/GUANOSINE DIPHOSPHATASE"/>
    <property type="match status" value="1"/>
</dbReference>
<keyword evidence="7" id="KW-1185">Reference proteome</keyword>
<evidence type="ECO:0000313" key="6">
    <source>
        <dbReference type="EMBL" id="VDN15181.1"/>
    </source>
</evidence>
<feature type="binding site" evidence="4">
    <location>
        <begin position="44"/>
        <end position="48"/>
    </location>
    <ligand>
        <name>ATP</name>
        <dbReference type="ChEBI" id="CHEBI:30616"/>
    </ligand>
</feature>
<name>A0A3P7MBA8_DIBLA</name>
<accession>A0A3P7MBA8</accession>
<proteinExistence type="inferred from homology"/>
<dbReference type="GO" id="GO:0005524">
    <property type="term" value="F:ATP binding"/>
    <property type="evidence" value="ECO:0007669"/>
    <property type="project" value="UniProtKB-KW"/>
</dbReference>
<keyword evidence="2 5" id="KW-0378">Hydrolase</keyword>
<dbReference type="PROSITE" id="PS01238">
    <property type="entry name" value="GDA1_CD39_NTPASE"/>
    <property type="match status" value="1"/>
</dbReference>
<evidence type="ECO:0000256" key="3">
    <source>
        <dbReference type="PIRSR" id="PIRSR600407-1"/>
    </source>
</evidence>
<protein>
    <submittedName>
        <fullName evidence="6">Uncharacterized protein</fullName>
    </submittedName>
</protein>
<evidence type="ECO:0000256" key="5">
    <source>
        <dbReference type="RuleBase" id="RU003833"/>
    </source>
</evidence>
<dbReference type="InterPro" id="IPR000407">
    <property type="entry name" value="GDA1_CD39_NTPase"/>
</dbReference>
<evidence type="ECO:0000256" key="4">
    <source>
        <dbReference type="PIRSR" id="PIRSR600407-2"/>
    </source>
</evidence>
<evidence type="ECO:0000256" key="2">
    <source>
        <dbReference type="ARBA" id="ARBA00022801"/>
    </source>
</evidence>
<gene>
    <name evidence="6" type="ORF">DILT_LOCUS11012</name>
</gene>
<dbReference type="GO" id="GO:0016787">
    <property type="term" value="F:hydrolase activity"/>
    <property type="evidence" value="ECO:0007669"/>
    <property type="project" value="UniProtKB-KW"/>
</dbReference>
<evidence type="ECO:0000256" key="1">
    <source>
        <dbReference type="ARBA" id="ARBA00009283"/>
    </source>
</evidence>
<dbReference type="AlphaFoldDB" id="A0A3P7MBA8"/>
<reference evidence="6 7" key="1">
    <citation type="submission" date="2018-11" db="EMBL/GenBank/DDBJ databases">
        <authorList>
            <consortium name="Pathogen Informatics"/>
        </authorList>
    </citation>
    <scope>NUCLEOTIDE SEQUENCE [LARGE SCALE GENOMIC DNA]</scope>
</reference>
<dbReference type="Gene3D" id="3.30.420.150">
    <property type="entry name" value="Exopolyphosphatase. Domain 2"/>
    <property type="match status" value="1"/>
</dbReference>
<dbReference type="PANTHER" id="PTHR11782:SF127">
    <property type="entry name" value="NTPASE, ISOFORM F"/>
    <property type="match status" value="1"/>
</dbReference>
<comment type="similarity">
    <text evidence="1 5">Belongs to the GDA1/CD39 NTPase family.</text>
</comment>
<dbReference type="OrthoDB" id="6372431at2759"/>
<sequence>MEGVDEGIFGWVTLNFLKGSLFTAFSQGTPTKSGALSGLLDFGGGSTQLTFLPLKPASEDSTPEGFLHSMSDCYVEHFHFPSKVRKLVLSGIVIPSSPLPSPLPALCQHCPRGGVCSPQLFVCF</sequence>
<dbReference type="Proteomes" id="UP000281553">
    <property type="component" value="Unassembled WGS sequence"/>
</dbReference>